<comment type="similarity">
    <text evidence="2 9">Belongs to the cation transport ATPase (P-type) (TC 3.A.3) family. Type IB subfamily.</text>
</comment>
<evidence type="ECO:0000256" key="9">
    <source>
        <dbReference type="RuleBase" id="RU362081"/>
    </source>
</evidence>
<evidence type="ECO:0000256" key="4">
    <source>
        <dbReference type="ARBA" id="ARBA00022692"/>
    </source>
</evidence>
<dbReference type="NCBIfam" id="TIGR01512">
    <property type="entry name" value="ATPase-IB2_Cd"/>
    <property type="match status" value="1"/>
</dbReference>
<accession>A0A0R1GSG6</accession>
<keyword evidence="9" id="KW-1003">Cell membrane</keyword>
<keyword evidence="5 9" id="KW-1133">Transmembrane helix</keyword>
<dbReference type="AlphaFoldDB" id="A0A0R1GSG6"/>
<dbReference type="InterPro" id="IPR023214">
    <property type="entry name" value="HAD_sf"/>
</dbReference>
<dbReference type="NCBIfam" id="TIGR01525">
    <property type="entry name" value="ATPase-IB_hvy"/>
    <property type="match status" value="1"/>
</dbReference>
<dbReference type="SUPFAM" id="SSF81653">
    <property type="entry name" value="Calcium ATPase, transduction domain A"/>
    <property type="match status" value="1"/>
</dbReference>
<dbReference type="PATRIC" id="fig|1267003.4.peg.270"/>
<dbReference type="InterPro" id="IPR036412">
    <property type="entry name" value="HAD-like_sf"/>
</dbReference>
<reference evidence="11 12" key="1">
    <citation type="journal article" date="2015" name="Genome Announc.">
        <title>Expanding the biotechnology potential of lactobacilli through comparative genomics of 213 strains and associated genera.</title>
        <authorList>
            <person name="Sun Z."/>
            <person name="Harris H.M."/>
            <person name="McCann A."/>
            <person name="Guo C."/>
            <person name="Argimon S."/>
            <person name="Zhang W."/>
            <person name="Yang X."/>
            <person name="Jeffery I.B."/>
            <person name="Cooney J.C."/>
            <person name="Kagawa T.F."/>
            <person name="Liu W."/>
            <person name="Song Y."/>
            <person name="Salvetti E."/>
            <person name="Wrobel A."/>
            <person name="Rasinkangas P."/>
            <person name="Parkhill J."/>
            <person name="Rea M.C."/>
            <person name="O'Sullivan O."/>
            <person name="Ritari J."/>
            <person name="Douillard F.P."/>
            <person name="Paul Ross R."/>
            <person name="Yang R."/>
            <person name="Briner A.E."/>
            <person name="Felis G.E."/>
            <person name="de Vos W.M."/>
            <person name="Barrangou R."/>
            <person name="Klaenhammer T.R."/>
            <person name="Caufield P.W."/>
            <person name="Cui Y."/>
            <person name="Zhang H."/>
            <person name="O'Toole P.W."/>
        </authorList>
    </citation>
    <scope>NUCLEOTIDE SEQUENCE [LARGE SCALE GENOMIC DNA]</scope>
    <source>
        <strain evidence="11 12">ATCC 53295</strain>
    </source>
</reference>
<dbReference type="PANTHER" id="PTHR48085">
    <property type="entry name" value="CADMIUM/ZINC-TRANSPORTING ATPASE HMA2-RELATED"/>
    <property type="match status" value="1"/>
</dbReference>
<dbReference type="Gene3D" id="3.40.1110.10">
    <property type="entry name" value="Calcium-transporting ATPase, cytoplasmic domain N"/>
    <property type="match status" value="1"/>
</dbReference>
<keyword evidence="4 9" id="KW-0812">Transmembrane</keyword>
<dbReference type="PANTHER" id="PTHR48085:SF5">
    <property type="entry name" value="CADMIUM_ZINC-TRANSPORTING ATPASE HMA4-RELATED"/>
    <property type="match status" value="1"/>
</dbReference>
<evidence type="ECO:0000256" key="2">
    <source>
        <dbReference type="ARBA" id="ARBA00006024"/>
    </source>
</evidence>
<dbReference type="RefSeq" id="WP_020089375.1">
    <property type="nucleotide sequence ID" value="NZ_AZCZ01000012.1"/>
</dbReference>
<feature type="domain" description="P-type ATPase A" evidence="10">
    <location>
        <begin position="120"/>
        <end position="219"/>
    </location>
</feature>
<keyword evidence="12" id="KW-1185">Reference proteome</keyword>
<dbReference type="Gene3D" id="3.40.50.1000">
    <property type="entry name" value="HAD superfamily/HAD-like"/>
    <property type="match status" value="1"/>
</dbReference>
<evidence type="ECO:0000313" key="12">
    <source>
        <dbReference type="Proteomes" id="UP000051176"/>
    </source>
</evidence>
<feature type="transmembrane region" description="Helical" evidence="9">
    <location>
        <begin position="601"/>
        <end position="618"/>
    </location>
</feature>
<proteinExistence type="inferred from homology"/>
<feature type="transmembrane region" description="Helical" evidence="9">
    <location>
        <begin position="38"/>
        <end position="57"/>
    </location>
</feature>
<dbReference type="InterPro" id="IPR001757">
    <property type="entry name" value="P_typ_ATPase"/>
</dbReference>
<evidence type="ECO:0000256" key="5">
    <source>
        <dbReference type="ARBA" id="ARBA00022989"/>
    </source>
</evidence>
<dbReference type="EMBL" id="AZCZ01000012">
    <property type="protein sequence ID" value="KRK37196.1"/>
    <property type="molecule type" value="Genomic_DNA"/>
</dbReference>
<name>A0A0R1GSG6_9LACO</name>
<feature type="transmembrane region" description="Helical" evidence="9">
    <location>
        <begin position="238"/>
        <end position="259"/>
    </location>
</feature>
<dbReference type="NCBIfam" id="TIGR01494">
    <property type="entry name" value="ATPase_P-type"/>
    <property type="match status" value="1"/>
</dbReference>
<keyword evidence="6 9" id="KW-0472">Membrane</keyword>
<dbReference type="GO" id="GO:0005524">
    <property type="term" value="F:ATP binding"/>
    <property type="evidence" value="ECO:0007669"/>
    <property type="project" value="UniProtKB-UniRule"/>
</dbReference>
<dbReference type="Gene3D" id="2.70.150.10">
    <property type="entry name" value="Calcium-transporting ATPase, cytoplasmic transduction domain A"/>
    <property type="match status" value="1"/>
</dbReference>
<gene>
    <name evidence="11" type="ORF">FD07_GL000253</name>
</gene>
<feature type="transmembrane region" description="Helical" evidence="9">
    <location>
        <begin position="572"/>
        <end position="595"/>
    </location>
</feature>
<sequence>MREYLKLAETKRNLAMILGSMLLLAIASFSPLLKAVTIGLYLMAYLLVGGPILVDAVKDLFNGKLFGEAFLMTVATVGALAIQQYPEAVAVMLFYRIGEFFQDSAVSKSKQSITSLLKIRPDAANLVVNGHTQQITPDQIKVGDTLIVRPGEKVPADGTVTSGETYLDTKALTGETKPSLVVAGDQALSGTIVSNGVIELRVEKAYADSTVAKILELVQDATNKKTKTENFITKFARVYTPAVVGMAALLAIVPPLFFAQPFADWLYRALIFLVISCPCALVISVPLSYFGGIGAASRSGVLIKGSNYLEALNQVKTVAFDKTGTLTRGEFAVVNVAPVSLSKSALINLAATAEVASPHPIAKSIVAMAGLNTDKQSAAEELVGLGVKATQGGQPLYVGNAKLMRQVGVTVDLPGSTTGTMVYVALGGQYQGAIEVADAIKENTVPALHALKQDGVTHTVMLTGDNHQVGQAVGQQIGIDAVKAELLPQDKVAEMGALKAQLGPKEKLAFVGDGLNDTPVLASADVGIAMGALGSDAAIESADVVLMNDDPLAIPRTIAIAKRTKQIVWENIVFALGIKILFLTLAAFGITTMWWAVFSDVGVTLIAVLNTLRLLLIGRQEKPQKVQKTLAKVSG</sequence>
<dbReference type="GO" id="GO:0046872">
    <property type="term" value="F:metal ion binding"/>
    <property type="evidence" value="ECO:0007669"/>
    <property type="project" value="UniProtKB-KW"/>
</dbReference>
<dbReference type="STRING" id="357278.IV61_GL000341"/>
<comment type="subcellular location">
    <subcellularLocation>
        <location evidence="9">Cell membrane</location>
    </subcellularLocation>
    <subcellularLocation>
        <location evidence="1">Membrane</location>
        <topology evidence="1">Multi-pass membrane protein</topology>
    </subcellularLocation>
</comment>
<evidence type="ECO:0000256" key="6">
    <source>
        <dbReference type="ARBA" id="ARBA00023136"/>
    </source>
</evidence>
<dbReference type="Proteomes" id="UP000051176">
    <property type="component" value="Unassembled WGS sequence"/>
</dbReference>
<protein>
    <recommendedName>
        <fullName evidence="7">Cd(2+)-exporting ATPase</fullName>
        <ecNumber evidence="7">7.2.2.21</ecNumber>
    </recommendedName>
</protein>
<dbReference type="SUPFAM" id="SSF56784">
    <property type="entry name" value="HAD-like"/>
    <property type="match status" value="1"/>
</dbReference>
<dbReference type="eggNOG" id="COG2217">
    <property type="taxonomic scope" value="Bacteria"/>
</dbReference>
<dbReference type="EC" id="7.2.2.21" evidence="7"/>
<dbReference type="PRINTS" id="PR00119">
    <property type="entry name" value="CATATPASE"/>
</dbReference>
<dbReference type="Pfam" id="PF00122">
    <property type="entry name" value="E1-E2_ATPase"/>
    <property type="match status" value="1"/>
</dbReference>
<evidence type="ECO:0000256" key="8">
    <source>
        <dbReference type="ARBA" id="ARBA00049338"/>
    </source>
</evidence>
<dbReference type="OrthoDB" id="9813266at2"/>
<keyword evidence="9" id="KW-0547">Nucleotide-binding</keyword>
<dbReference type="GO" id="GO:0016887">
    <property type="term" value="F:ATP hydrolysis activity"/>
    <property type="evidence" value="ECO:0007669"/>
    <property type="project" value="InterPro"/>
</dbReference>
<dbReference type="InterPro" id="IPR027256">
    <property type="entry name" value="P-typ_ATPase_IB"/>
</dbReference>
<dbReference type="InterPro" id="IPR023299">
    <property type="entry name" value="ATPase_P-typ_cyto_dom_N"/>
</dbReference>
<dbReference type="InterPro" id="IPR059000">
    <property type="entry name" value="ATPase_P-type_domA"/>
</dbReference>
<evidence type="ECO:0000313" key="11">
    <source>
        <dbReference type="EMBL" id="KRK37196.1"/>
    </source>
</evidence>
<dbReference type="InterPro" id="IPR008250">
    <property type="entry name" value="ATPase_P-typ_transduc_dom_A_sf"/>
</dbReference>
<feature type="transmembrane region" description="Helical" evidence="9">
    <location>
        <begin position="12"/>
        <end position="32"/>
    </location>
</feature>
<evidence type="ECO:0000256" key="7">
    <source>
        <dbReference type="ARBA" id="ARBA00039103"/>
    </source>
</evidence>
<dbReference type="SUPFAM" id="SSF81665">
    <property type="entry name" value="Calcium ATPase, transmembrane domain M"/>
    <property type="match status" value="1"/>
</dbReference>
<comment type="catalytic activity">
    <reaction evidence="8">
        <text>Cd(2+)(in) + ATP + H2O = Cd(2+)(out) + ADP + phosphate + H(+)</text>
        <dbReference type="Rhea" id="RHEA:12132"/>
        <dbReference type="ChEBI" id="CHEBI:15377"/>
        <dbReference type="ChEBI" id="CHEBI:15378"/>
        <dbReference type="ChEBI" id="CHEBI:30616"/>
        <dbReference type="ChEBI" id="CHEBI:43474"/>
        <dbReference type="ChEBI" id="CHEBI:48775"/>
        <dbReference type="ChEBI" id="CHEBI:456216"/>
        <dbReference type="EC" id="7.2.2.21"/>
    </reaction>
</comment>
<keyword evidence="3" id="KW-0104">Cadmium</keyword>
<evidence type="ECO:0000259" key="10">
    <source>
        <dbReference type="Pfam" id="PF00122"/>
    </source>
</evidence>
<dbReference type="GO" id="GO:0008551">
    <property type="term" value="F:P-type cadmium transporter activity"/>
    <property type="evidence" value="ECO:0007669"/>
    <property type="project" value="UniProtKB-EC"/>
</dbReference>
<dbReference type="InterPro" id="IPR018303">
    <property type="entry name" value="ATPase_P-typ_P_site"/>
</dbReference>
<keyword evidence="9" id="KW-0067">ATP-binding</keyword>
<organism evidence="11 12">
    <name type="scientific">Levilactobacillus parabrevis ATCC 53295</name>
    <dbReference type="NCBI Taxonomy" id="1267003"/>
    <lineage>
        <taxon>Bacteria</taxon>
        <taxon>Bacillati</taxon>
        <taxon>Bacillota</taxon>
        <taxon>Bacilli</taxon>
        <taxon>Lactobacillales</taxon>
        <taxon>Lactobacillaceae</taxon>
        <taxon>Levilactobacillus</taxon>
    </lineage>
</organism>
<evidence type="ECO:0000256" key="3">
    <source>
        <dbReference type="ARBA" id="ARBA00022539"/>
    </source>
</evidence>
<feature type="transmembrane region" description="Helical" evidence="9">
    <location>
        <begin position="265"/>
        <end position="290"/>
    </location>
</feature>
<evidence type="ECO:0000256" key="1">
    <source>
        <dbReference type="ARBA" id="ARBA00004141"/>
    </source>
</evidence>
<dbReference type="InterPro" id="IPR023298">
    <property type="entry name" value="ATPase_P-typ_TM_dom_sf"/>
</dbReference>
<dbReference type="GO" id="GO:0005886">
    <property type="term" value="C:plasma membrane"/>
    <property type="evidence" value="ECO:0007669"/>
    <property type="project" value="UniProtKB-SubCell"/>
</dbReference>
<dbReference type="PROSITE" id="PS00154">
    <property type="entry name" value="ATPASE_E1_E2"/>
    <property type="match status" value="1"/>
</dbReference>
<comment type="caution">
    <text evidence="11">The sequence shown here is derived from an EMBL/GenBank/DDBJ whole genome shotgun (WGS) entry which is preliminary data.</text>
</comment>
<dbReference type="InterPro" id="IPR051014">
    <property type="entry name" value="Cation_Transport_ATPase_IB"/>
</dbReference>
<dbReference type="Pfam" id="PF00702">
    <property type="entry name" value="Hydrolase"/>
    <property type="match status" value="1"/>
</dbReference>
<keyword evidence="9" id="KW-0479">Metal-binding</keyword>